<dbReference type="EMBL" id="JACJJL010000011">
    <property type="protein sequence ID" value="MBM6661683.1"/>
    <property type="molecule type" value="Genomic_DNA"/>
</dbReference>
<dbReference type="Gene3D" id="2.40.128.280">
    <property type="match status" value="1"/>
</dbReference>
<dbReference type="AlphaFoldDB" id="A0A938WPA5"/>
<evidence type="ECO:0000313" key="2">
    <source>
        <dbReference type="EMBL" id="MBM6661683.1"/>
    </source>
</evidence>
<dbReference type="RefSeq" id="WP_205109368.1">
    <property type="nucleotide sequence ID" value="NZ_CAWUJD010000001.1"/>
</dbReference>
<dbReference type="PROSITE" id="PS51257">
    <property type="entry name" value="PROKAR_LIPOPROTEIN"/>
    <property type="match status" value="1"/>
</dbReference>
<protein>
    <submittedName>
        <fullName evidence="2">Lipocalin-like domain-containing protein</fullName>
    </submittedName>
</protein>
<reference evidence="2 3" key="1">
    <citation type="journal article" date="2021" name="Sci. Rep.">
        <title>The distribution of antibiotic resistance genes in chicken gut microbiota commensals.</title>
        <authorList>
            <person name="Juricova H."/>
            <person name="Matiasovicova J."/>
            <person name="Kubasova T."/>
            <person name="Cejkova D."/>
            <person name="Rychlik I."/>
        </authorList>
    </citation>
    <scope>NUCLEOTIDE SEQUENCE [LARGE SCALE GENOMIC DNA]</scope>
    <source>
        <strain evidence="2 3">An819</strain>
    </source>
</reference>
<evidence type="ECO:0000313" key="3">
    <source>
        <dbReference type="Proteomes" id="UP000764045"/>
    </source>
</evidence>
<evidence type="ECO:0000259" key="1">
    <source>
        <dbReference type="Pfam" id="PF16585"/>
    </source>
</evidence>
<comment type="caution">
    <text evidence="2">The sequence shown here is derived from an EMBL/GenBank/DDBJ whole genome shotgun (WGS) entry which is preliminary data.</text>
</comment>
<dbReference type="Proteomes" id="UP000764045">
    <property type="component" value="Unassembled WGS sequence"/>
</dbReference>
<dbReference type="Pfam" id="PF16585">
    <property type="entry name" value="Lipocalin_8"/>
    <property type="match status" value="1"/>
</dbReference>
<keyword evidence="3" id="KW-1185">Reference proteome</keyword>
<proteinExistence type="predicted"/>
<dbReference type="InterPro" id="IPR024311">
    <property type="entry name" value="Lipocalin-like"/>
</dbReference>
<organism evidence="2 3">
    <name type="scientific">Marseilla massiliensis</name>
    <dbReference type="NCBI Taxonomy" id="1841864"/>
    <lineage>
        <taxon>Bacteria</taxon>
        <taxon>Pseudomonadati</taxon>
        <taxon>Bacteroidota</taxon>
        <taxon>Bacteroidia</taxon>
        <taxon>Bacteroidales</taxon>
        <taxon>Prevotellaceae</taxon>
        <taxon>Marseilla</taxon>
    </lineage>
</organism>
<gene>
    <name evidence="2" type="ORF">H6B30_07960</name>
</gene>
<sequence>MKDRIKTLGLVAVMASVMGACTLETSGNGDLDGFWHLVAVDTVDTGGVLNLSDERLFWSFQGNLLSHRDADGRCDELISYFERPGDSLFVTRTFFYDRPNSDPAVEDVGVLRPYGINKLGEHFYVQHLDGGTMILLSDKLRLYLKKM</sequence>
<name>A0A938WPA5_9BACT</name>
<accession>A0A938WPA5</accession>
<feature type="domain" description="Lipocalin-like" evidence="1">
    <location>
        <begin position="17"/>
        <end position="146"/>
    </location>
</feature>